<evidence type="ECO:0000256" key="1">
    <source>
        <dbReference type="SAM" id="MobiDB-lite"/>
    </source>
</evidence>
<protein>
    <submittedName>
        <fullName evidence="3">Uncharacterized protein</fullName>
    </submittedName>
</protein>
<dbReference type="AlphaFoldDB" id="A0A1E7FDW5"/>
<evidence type="ECO:0000256" key="2">
    <source>
        <dbReference type="SAM" id="Phobius"/>
    </source>
</evidence>
<accession>A0A1E7FDW5</accession>
<gene>
    <name evidence="3" type="ORF">FRACYDRAFT_238964</name>
</gene>
<feature type="transmembrane region" description="Helical" evidence="2">
    <location>
        <begin position="41"/>
        <end position="68"/>
    </location>
</feature>
<dbReference type="Proteomes" id="UP000095751">
    <property type="component" value="Unassembled WGS sequence"/>
</dbReference>
<organism evidence="3 4">
    <name type="scientific">Fragilariopsis cylindrus CCMP1102</name>
    <dbReference type="NCBI Taxonomy" id="635003"/>
    <lineage>
        <taxon>Eukaryota</taxon>
        <taxon>Sar</taxon>
        <taxon>Stramenopiles</taxon>
        <taxon>Ochrophyta</taxon>
        <taxon>Bacillariophyta</taxon>
        <taxon>Bacillariophyceae</taxon>
        <taxon>Bacillariophycidae</taxon>
        <taxon>Bacillariales</taxon>
        <taxon>Bacillariaceae</taxon>
        <taxon>Fragilariopsis</taxon>
    </lineage>
</organism>
<feature type="compositionally biased region" description="Polar residues" evidence="1">
    <location>
        <begin position="1"/>
        <end position="21"/>
    </location>
</feature>
<evidence type="ECO:0000313" key="4">
    <source>
        <dbReference type="Proteomes" id="UP000095751"/>
    </source>
</evidence>
<proteinExistence type="predicted"/>
<feature type="region of interest" description="Disordered" evidence="1">
    <location>
        <begin position="1"/>
        <end position="37"/>
    </location>
</feature>
<dbReference type="OrthoDB" id="10569215at2759"/>
<keyword evidence="4" id="KW-1185">Reference proteome</keyword>
<name>A0A1E7FDW5_9STRA</name>
<dbReference type="EMBL" id="KV784358">
    <property type="protein sequence ID" value="OEU16372.1"/>
    <property type="molecule type" value="Genomic_DNA"/>
</dbReference>
<dbReference type="InParanoid" id="A0A1E7FDW5"/>
<keyword evidence="2" id="KW-1133">Transmembrane helix</keyword>
<keyword evidence="2" id="KW-0812">Transmembrane</keyword>
<dbReference type="KEGG" id="fcy:FRACYDRAFT_238964"/>
<sequence length="136" mass="14074">MCTVKNQETVQIPQTSGSDIPSNNTNNTSNHRTSKRQVGGAAVAGGIVGLALAGPVIGMAAAGGAALIASKNKGDAGKAARVTGDAMGDLGSSIKKFDKKHNIKEKTSKGIVKGCNWISSRLQRNDKQQIMNLQNT</sequence>
<evidence type="ECO:0000313" key="3">
    <source>
        <dbReference type="EMBL" id="OEU16372.1"/>
    </source>
</evidence>
<keyword evidence="2" id="KW-0472">Membrane</keyword>
<reference evidence="3 4" key="1">
    <citation type="submission" date="2016-09" db="EMBL/GenBank/DDBJ databases">
        <title>Extensive genetic diversity and differential bi-allelic expression allows diatom success in the polar Southern Ocean.</title>
        <authorList>
            <consortium name="DOE Joint Genome Institute"/>
            <person name="Mock T."/>
            <person name="Otillar R.P."/>
            <person name="Strauss J."/>
            <person name="Dupont C."/>
            <person name="Frickenhaus S."/>
            <person name="Maumus F."/>
            <person name="Mcmullan M."/>
            <person name="Sanges R."/>
            <person name="Schmutz J."/>
            <person name="Toseland A."/>
            <person name="Valas R."/>
            <person name="Veluchamy A."/>
            <person name="Ward B.J."/>
            <person name="Allen A."/>
            <person name="Barry K."/>
            <person name="Falciatore A."/>
            <person name="Ferrante M."/>
            <person name="Fortunato A.E."/>
            <person name="Gloeckner G."/>
            <person name="Gruber A."/>
            <person name="Hipkin R."/>
            <person name="Janech M."/>
            <person name="Kroth P."/>
            <person name="Leese F."/>
            <person name="Lindquist E."/>
            <person name="Lyon B.R."/>
            <person name="Martin J."/>
            <person name="Mayer C."/>
            <person name="Parker M."/>
            <person name="Quesneville H."/>
            <person name="Raymond J."/>
            <person name="Uhlig C."/>
            <person name="Valentin K.U."/>
            <person name="Worden A.Z."/>
            <person name="Armbrust E.V."/>
            <person name="Bowler C."/>
            <person name="Green B."/>
            <person name="Moulton V."/>
            <person name="Van Oosterhout C."/>
            <person name="Grigoriev I."/>
        </authorList>
    </citation>
    <scope>NUCLEOTIDE SEQUENCE [LARGE SCALE GENOMIC DNA]</scope>
    <source>
        <strain evidence="3 4">CCMP1102</strain>
    </source>
</reference>